<dbReference type="Pfam" id="PF00571">
    <property type="entry name" value="CBS"/>
    <property type="match status" value="2"/>
</dbReference>
<evidence type="ECO:0000313" key="6">
    <source>
        <dbReference type="Proteomes" id="UP000239863"/>
    </source>
</evidence>
<name>A0A2S6FZC6_9CLOT</name>
<feature type="domain" description="ACT" evidence="4">
    <location>
        <begin position="139"/>
        <end position="206"/>
    </location>
</feature>
<protein>
    <submittedName>
        <fullName evidence="5">Acetoin utilization protein AcuB</fullName>
    </submittedName>
</protein>
<dbReference type="InterPro" id="IPR051257">
    <property type="entry name" value="Diverse_CBS-Domain"/>
</dbReference>
<dbReference type="InterPro" id="IPR045865">
    <property type="entry name" value="ACT-like_dom_sf"/>
</dbReference>
<dbReference type="Pfam" id="PF01842">
    <property type="entry name" value="ACT"/>
    <property type="match status" value="1"/>
</dbReference>
<dbReference type="EMBL" id="PTIS01000003">
    <property type="protein sequence ID" value="PPK48975.1"/>
    <property type="molecule type" value="Genomic_DNA"/>
</dbReference>
<dbReference type="OrthoDB" id="1706107at2"/>
<evidence type="ECO:0000256" key="2">
    <source>
        <dbReference type="PROSITE-ProRule" id="PRU00703"/>
    </source>
</evidence>
<reference evidence="5 6" key="1">
    <citation type="submission" date="2018-02" db="EMBL/GenBank/DDBJ databases">
        <title>Genomic Encyclopedia of Archaeal and Bacterial Type Strains, Phase II (KMG-II): from individual species to whole genera.</title>
        <authorList>
            <person name="Goeker M."/>
        </authorList>
    </citation>
    <scope>NUCLEOTIDE SEQUENCE [LARGE SCALE GENOMIC DNA]</scope>
    <source>
        <strain evidence="5 6">DSM 15099</strain>
    </source>
</reference>
<sequence>MLVKNIMLAKEKLITVSPKITIGQALEIMSENKFLSLPVVEGDKFYGAISKDRIYEFYYEKCEDKQCFLSDFNVEVVMRKDIPTISPVEEMEKAVYFLEIMNISFVAVINDKGDFEGILTHHAVFEQFTLLFGLNKGQRLAVMAYDVPGQISKLSNVLAENNADIISFVVVDPKSVIDVMEIVVRMRTDNFELIEEKVKDLGFKII</sequence>
<dbReference type="InterPro" id="IPR017036">
    <property type="entry name" value="Lmo0553-like"/>
</dbReference>
<dbReference type="PANTHER" id="PTHR43080:SF2">
    <property type="entry name" value="CBS DOMAIN-CONTAINING PROTEIN"/>
    <property type="match status" value="1"/>
</dbReference>
<evidence type="ECO:0000313" key="5">
    <source>
        <dbReference type="EMBL" id="PPK48975.1"/>
    </source>
</evidence>
<evidence type="ECO:0000259" key="3">
    <source>
        <dbReference type="PROSITE" id="PS51371"/>
    </source>
</evidence>
<dbReference type="RefSeq" id="WP_104409391.1">
    <property type="nucleotide sequence ID" value="NZ_PTIS01000003.1"/>
</dbReference>
<dbReference type="SMART" id="SM00116">
    <property type="entry name" value="CBS"/>
    <property type="match status" value="2"/>
</dbReference>
<dbReference type="InterPro" id="IPR000644">
    <property type="entry name" value="CBS_dom"/>
</dbReference>
<comment type="caution">
    <text evidence="5">The sequence shown here is derived from an EMBL/GenBank/DDBJ whole genome shotgun (WGS) entry which is preliminary data.</text>
</comment>
<dbReference type="Proteomes" id="UP000239863">
    <property type="component" value="Unassembled WGS sequence"/>
</dbReference>
<dbReference type="PIRSF" id="PIRSF035040">
    <property type="entry name" value="UCP035040_CBS_Lmo0553"/>
    <property type="match status" value="1"/>
</dbReference>
<dbReference type="SUPFAM" id="SSF54631">
    <property type="entry name" value="CBS-domain pair"/>
    <property type="match status" value="1"/>
</dbReference>
<dbReference type="PROSITE" id="PS51671">
    <property type="entry name" value="ACT"/>
    <property type="match status" value="1"/>
</dbReference>
<dbReference type="CDD" id="cd02205">
    <property type="entry name" value="CBS_pair_SF"/>
    <property type="match status" value="1"/>
</dbReference>
<dbReference type="PROSITE" id="PS51371">
    <property type="entry name" value="CBS"/>
    <property type="match status" value="2"/>
</dbReference>
<feature type="domain" description="CBS" evidence="3">
    <location>
        <begin position="78"/>
        <end position="137"/>
    </location>
</feature>
<organism evidence="5 6">
    <name type="scientific">Clostridium algidicarnis DSM 15099</name>
    <dbReference type="NCBI Taxonomy" id="1121295"/>
    <lineage>
        <taxon>Bacteria</taxon>
        <taxon>Bacillati</taxon>
        <taxon>Bacillota</taxon>
        <taxon>Clostridia</taxon>
        <taxon>Eubacteriales</taxon>
        <taxon>Clostridiaceae</taxon>
        <taxon>Clostridium</taxon>
    </lineage>
</organism>
<keyword evidence="1 2" id="KW-0129">CBS domain</keyword>
<feature type="domain" description="CBS" evidence="3">
    <location>
        <begin position="7"/>
        <end position="65"/>
    </location>
</feature>
<proteinExistence type="predicted"/>
<gene>
    <name evidence="5" type="ORF">BD821_103102</name>
</gene>
<dbReference type="PANTHER" id="PTHR43080">
    <property type="entry name" value="CBS DOMAIN-CONTAINING PROTEIN CBSX3, MITOCHONDRIAL"/>
    <property type="match status" value="1"/>
</dbReference>
<dbReference type="AlphaFoldDB" id="A0A2S6FZC6"/>
<dbReference type="InterPro" id="IPR002912">
    <property type="entry name" value="ACT_dom"/>
</dbReference>
<evidence type="ECO:0000256" key="1">
    <source>
        <dbReference type="ARBA" id="ARBA00023122"/>
    </source>
</evidence>
<evidence type="ECO:0000259" key="4">
    <source>
        <dbReference type="PROSITE" id="PS51671"/>
    </source>
</evidence>
<dbReference type="SUPFAM" id="SSF55021">
    <property type="entry name" value="ACT-like"/>
    <property type="match status" value="1"/>
</dbReference>
<dbReference type="Gene3D" id="3.10.580.10">
    <property type="entry name" value="CBS-domain"/>
    <property type="match status" value="1"/>
</dbReference>
<dbReference type="InterPro" id="IPR046342">
    <property type="entry name" value="CBS_dom_sf"/>
</dbReference>
<dbReference type="STRING" id="37659.GCA_000703125_02030"/>
<accession>A0A2S6FZC6</accession>